<evidence type="ECO:0000313" key="4">
    <source>
        <dbReference type="Proteomes" id="UP000694547"/>
    </source>
</evidence>
<dbReference type="InterPro" id="IPR029062">
    <property type="entry name" value="Class_I_gatase-like"/>
</dbReference>
<dbReference type="InterPro" id="IPR031161">
    <property type="entry name" value="Peptidase_M60_dom"/>
</dbReference>
<name>A0A8C8UN39_PERMB</name>
<reference evidence="3" key="2">
    <citation type="submission" date="2025-08" db="UniProtKB">
        <authorList>
            <consortium name="Ensembl"/>
        </authorList>
    </citation>
    <scope>IDENTIFICATION</scope>
</reference>
<organism evidence="3 4">
    <name type="scientific">Peromyscus maniculatus bairdii</name>
    <name type="common">Prairie deer mouse</name>
    <dbReference type="NCBI Taxonomy" id="230844"/>
    <lineage>
        <taxon>Eukaryota</taxon>
        <taxon>Metazoa</taxon>
        <taxon>Chordata</taxon>
        <taxon>Craniata</taxon>
        <taxon>Vertebrata</taxon>
        <taxon>Euteleostomi</taxon>
        <taxon>Mammalia</taxon>
        <taxon>Eutheria</taxon>
        <taxon>Euarchontoglires</taxon>
        <taxon>Glires</taxon>
        <taxon>Rodentia</taxon>
        <taxon>Myomorpha</taxon>
        <taxon>Muroidea</taxon>
        <taxon>Cricetidae</taxon>
        <taxon>Neotominae</taxon>
        <taxon>Peromyscus</taxon>
    </lineage>
</organism>
<dbReference type="GO" id="GO:0005886">
    <property type="term" value="C:plasma membrane"/>
    <property type="evidence" value="ECO:0007669"/>
    <property type="project" value="TreeGrafter"/>
</dbReference>
<dbReference type="InterPro" id="IPR051244">
    <property type="entry name" value="TCAF"/>
</dbReference>
<dbReference type="SUPFAM" id="SSF52317">
    <property type="entry name" value="Class I glutamine amidotransferase-like"/>
    <property type="match status" value="1"/>
</dbReference>
<dbReference type="Gene3D" id="1.10.390.30">
    <property type="entry name" value="Peptidase M60, enhancin-like domain 3"/>
    <property type="match status" value="1"/>
</dbReference>
<dbReference type="Proteomes" id="UP000694547">
    <property type="component" value="Chromosome 3"/>
</dbReference>
<dbReference type="GO" id="GO:0044325">
    <property type="term" value="F:transmembrane transporter binding"/>
    <property type="evidence" value="ECO:0007669"/>
    <property type="project" value="TreeGrafter"/>
</dbReference>
<evidence type="ECO:0000259" key="2">
    <source>
        <dbReference type="PROSITE" id="PS51723"/>
    </source>
</evidence>
<dbReference type="InterPro" id="IPR035423">
    <property type="entry name" value="M60-like_N"/>
</dbReference>
<dbReference type="Gene3D" id="3.40.390.80">
    <property type="entry name" value="Peptidase M60, enhancin-like domain 2"/>
    <property type="match status" value="1"/>
</dbReference>
<protein>
    <submittedName>
        <fullName evidence="3">TRPM8 channel-associated factor 3</fullName>
    </submittedName>
</protein>
<dbReference type="PANTHER" id="PTHR15730:SF3">
    <property type="entry name" value="TRPM8 CHANNEL-ASSOCIATED FACTOR 3"/>
    <property type="match status" value="1"/>
</dbReference>
<dbReference type="PANTHER" id="PTHR15730">
    <property type="entry name" value="EXPERIMENTAL AUTOIMMUNE PROSTATITIS ANTIGEN 2-RELATED"/>
    <property type="match status" value="1"/>
</dbReference>
<evidence type="ECO:0000256" key="1">
    <source>
        <dbReference type="ARBA" id="ARBA00009770"/>
    </source>
</evidence>
<feature type="domain" description="Peptidase M60" evidence="2">
    <location>
        <begin position="424"/>
        <end position="742"/>
    </location>
</feature>
<reference evidence="3 4" key="1">
    <citation type="submission" date="2018-10" db="EMBL/GenBank/DDBJ databases">
        <title>Improved assembly of the deer mouse Peromyscus maniculatus genome.</title>
        <authorList>
            <person name="Lassance J.-M."/>
            <person name="Hoekstra H.E."/>
        </authorList>
    </citation>
    <scope>NUCLEOTIDE SEQUENCE [LARGE SCALE GENOMIC DNA]</scope>
</reference>
<comment type="similarity">
    <text evidence="1">Belongs to the TCAF family.</text>
</comment>
<dbReference type="FunFam" id="1.10.390.30:FF:000001">
    <property type="entry name" value="TRPM8 channel-associated factor 1"/>
    <property type="match status" value="1"/>
</dbReference>
<sequence length="825" mass="92190">MATAPDAAFETLMNGVTSWDLPKESIPSELLLTGEAAFPVMVNDRGQVLIAASSYGQGRLVVISHEGYLLHTGFTPFLLNAVSWLCPSPGAPIVVHSSFASLANILGDSGIEALVQPEPGETLGVYCTDAYNDSLTEKLVQFVKRGGGLLIGVLSIFPGNQVTNMAGVYFTDVCGNRDLFKVSKKIPNLTLYVKCNDELKYDQQQLLEGVSEMDIGTRAVPSQLLVHGQRAFPLGADNSFNCFLAAAHYGRGRVVLGGHARLMLNQTKLPFVLNALHWLMGHQTGRIGLASEMKALKSMLPTSSFQWTETELLTSDLSVFCCCSFTDTDAKKAEEFVAKGGGLLIGADTWLWGHRNPDSNCMTEYPNNIILKCFGLGIISQVVNQGSFPVPNAKSMIYSQESILQERWLGKLLKDCSYMFQMTHQKISINDSVKKHALKIIQNKGFPNVSEEHPIINGSSQAFLTGKEWNYLNSWVSTGLYLPEGRVTQITLPSEATQANLKVLIGCHMDDVSEAKVYHRPPYNQDDVSVTITGAVSAPYFRIGKTTQEEWKNLIKYSKAPWGELATDNIILTILTENLMVLQDPYPVLQLWDEMVQAVAKLAARPFPFERPERVVLDKQISLGFLHSGYPIMSYTSIAKGIIDEVTIRSHGIWGVIHELGHNQQKGKWSFPLHTNEALCNLWAVYVHETFLNIHRDQAHPSLNPELRKERIKDHLSKGAPLSNWVVWTALETYLHLQESFWWEPFIQIFGDYQTLSSFPQDNKGKMNLWVKKFSEVVKKNLAPFFEAWGWPVQSDVAESLPSLPEWQENPMKMYADDGTERRNN</sequence>
<evidence type="ECO:0000313" key="3">
    <source>
        <dbReference type="Ensembl" id="ENSPEMP00000034281.1"/>
    </source>
</evidence>
<dbReference type="AlphaFoldDB" id="A0A8C8UN39"/>
<dbReference type="SMART" id="SM01276">
    <property type="entry name" value="M60-like"/>
    <property type="match status" value="1"/>
</dbReference>
<dbReference type="Pfam" id="PF17291">
    <property type="entry name" value="M60-like_N"/>
    <property type="match status" value="1"/>
</dbReference>
<dbReference type="PROSITE" id="PS51723">
    <property type="entry name" value="PEPTIDASE_M60"/>
    <property type="match status" value="1"/>
</dbReference>
<dbReference type="Pfam" id="PF13402">
    <property type="entry name" value="Peptidase_M60"/>
    <property type="match status" value="1"/>
</dbReference>
<dbReference type="Ensembl" id="ENSPEMT00000037147.1">
    <property type="protein sequence ID" value="ENSPEMP00000034281.1"/>
    <property type="gene ID" value="ENSPEMG00000031233.1"/>
</dbReference>
<dbReference type="FunFam" id="3.40.390.80:FF:000001">
    <property type="entry name" value="TRPM8 channel-associated factor 1"/>
    <property type="match status" value="1"/>
</dbReference>
<keyword evidence="4" id="KW-1185">Reference proteome</keyword>
<dbReference type="GeneTree" id="ENSGT00390000017365"/>
<accession>A0A8C8UN39</accession>
<proteinExistence type="inferred from homology"/>
<reference evidence="3" key="3">
    <citation type="submission" date="2025-09" db="UniProtKB">
        <authorList>
            <consortium name="Ensembl"/>
        </authorList>
    </citation>
    <scope>IDENTIFICATION</scope>
</reference>
<dbReference type="InterPro" id="IPR042279">
    <property type="entry name" value="Pep_M60_3"/>
</dbReference>
<dbReference type="GO" id="GO:0090314">
    <property type="term" value="P:positive regulation of protein targeting to membrane"/>
    <property type="evidence" value="ECO:0007669"/>
    <property type="project" value="TreeGrafter"/>
</dbReference>